<reference evidence="12 13" key="1">
    <citation type="journal article" date="2024" name="Nat. Commun.">
        <title>Phylogenomics reveals the evolutionary origins of lichenization in chlorophyte algae.</title>
        <authorList>
            <person name="Puginier C."/>
            <person name="Libourel C."/>
            <person name="Otte J."/>
            <person name="Skaloud P."/>
            <person name="Haon M."/>
            <person name="Grisel S."/>
            <person name="Petersen M."/>
            <person name="Berrin J.G."/>
            <person name="Delaux P.M."/>
            <person name="Dal Grande F."/>
            <person name="Keller J."/>
        </authorList>
    </citation>
    <scope>NUCLEOTIDE SEQUENCE [LARGE SCALE GENOMIC DNA]</scope>
    <source>
        <strain evidence="12 13">SAG 2036</strain>
    </source>
</reference>
<evidence type="ECO:0000256" key="2">
    <source>
        <dbReference type="ARBA" id="ARBA00004173"/>
    </source>
</evidence>
<feature type="domain" description="Alpha-glycerophosphate oxidase C-terminal" evidence="11">
    <location>
        <begin position="107"/>
        <end position="232"/>
    </location>
</feature>
<name>A0AAW1NWY6_9CHLO</name>
<keyword evidence="9" id="KW-0560">Oxidoreductase</keyword>
<evidence type="ECO:0000313" key="12">
    <source>
        <dbReference type="EMBL" id="KAK9797836.1"/>
    </source>
</evidence>
<keyword evidence="8" id="KW-0809">Transit peptide</keyword>
<dbReference type="InterPro" id="IPR038299">
    <property type="entry name" value="DAO_C_sf"/>
</dbReference>
<sequence length="274" mass="30252">SSVEITQQPQPTETEIQFILDAIAKYVVVEVRRSDVQSAWSGIRPLAQDPHAIDTASASRDHIVATSPADGMITVAGGKWTTYRKMAEDAIDAAVGSGEFTAITSPCRTMNLPLVGSAGYSRSLFTDVAQHYVVPHRPGAIDTQVAKYLAEAYGDRAKMVTRIAEQRKLGRRLVRGHPVIEAEIIYAMHNEMCETPEDFIARRTRLAFVDVAATHQALPRIVDLMAEEKGWWRWKKGSELRRAQKYLDTFHAKLEDKPDVHAAESASGVSGAKP</sequence>
<dbReference type="Gene3D" id="3.50.50.60">
    <property type="entry name" value="FAD/NAD(P)-binding domain"/>
    <property type="match status" value="1"/>
</dbReference>
<dbReference type="PANTHER" id="PTHR11985">
    <property type="entry name" value="GLYCEROL-3-PHOSPHATE DEHYDROGENASE"/>
    <property type="match status" value="1"/>
</dbReference>
<dbReference type="GO" id="GO:0006072">
    <property type="term" value="P:glycerol-3-phosphate metabolic process"/>
    <property type="evidence" value="ECO:0007669"/>
    <property type="project" value="InterPro"/>
</dbReference>
<evidence type="ECO:0000256" key="1">
    <source>
        <dbReference type="ARBA" id="ARBA00001974"/>
    </source>
</evidence>
<evidence type="ECO:0000256" key="8">
    <source>
        <dbReference type="ARBA" id="ARBA00022946"/>
    </source>
</evidence>
<dbReference type="EC" id="1.1.5.3" evidence="5"/>
<keyword evidence="10" id="KW-0496">Mitochondrion</keyword>
<evidence type="ECO:0000256" key="7">
    <source>
        <dbReference type="ARBA" id="ARBA00022827"/>
    </source>
</evidence>
<keyword evidence="7" id="KW-0274">FAD</keyword>
<dbReference type="InterPro" id="IPR036188">
    <property type="entry name" value="FAD/NAD-bd_sf"/>
</dbReference>
<dbReference type="GO" id="GO:0004368">
    <property type="term" value="F:glycerol-3-phosphate dehydrogenase (quinone) activity"/>
    <property type="evidence" value="ECO:0007669"/>
    <property type="project" value="UniProtKB-EC"/>
</dbReference>
<evidence type="ECO:0000256" key="10">
    <source>
        <dbReference type="ARBA" id="ARBA00023128"/>
    </source>
</evidence>
<comment type="subcellular location">
    <subcellularLocation>
        <location evidence="2">Mitochondrion</location>
    </subcellularLocation>
</comment>
<proteinExistence type="inferred from homology"/>
<dbReference type="InterPro" id="IPR000447">
    <property type="entry name" value="G3P_DH_FAD-dep"/>
</dbReference>
<dbReference type="Proteomes" id="UP001465755">
    <property type="component" value="Unassembled WGS sequence"/>
</dbReference>
<evidence type="ECO:0000256" key="5">
    <source>
        <dbReference type="ARBA" id="ARBA00013029"/>
    </source>
</evidence>
<keyword evidence="6" id="KW-0285">Flavoprotein</keyword>
<accession>A0AAW1NWY6</accession>
<comment type="pathway">
    <text evidence="3">Polyol metabolism; glycerol degradation via glycerol kinase pathway; glycerone phosphate from sn-glycerol 3-phosphate (anaerobic route): step 1/1.</text>
</comment>
<evidence type="ECO:0000313" key="13">
    <source>
        <dbReference type="Proteomes" id="UP001465755"/>
    </source>
</evidence>
<dbReference type="Pfam" id="PF16901">
    <property type="entry name" value="DAO_C"/>
    <property type="match status" value="1"/>
</dbReference>
<evidence type="ECO:0000259" key="11">
    <source>
        <dbReference type="Pfam" id="PF16901"/>
    </source>
</evidence>
<dbReference type="EMBL" id="JALJOQ010000103">
    <property type="protein sequence ID" value="KAK9797836.1"/>
    <property type="molecule type" value="Genomic_DNA"/>
</dbReference>
<dbReference type="PANTHER" id="PTHR11985:SF15">
    <property type="entry name" value="GLYCEROL-3-PHOSPHATE DEHYDROGENASE, MITOCHONDRIAL"/>
    <property type="match status" value="1"/>
</dbReference>
<dbReference type="FunFam" id="1.10.8.870:FF:000004">
    <property type="entry name" value="Glycerol-3-phosphate dehydrogenase"/>
    <property type="match status" value="1"/>
</dbReference>
<protein>
    <recommendedName>
        <fullName evidence="5">glycerol-3-phosphate dehydrogenase</fullName>
        <ecNumber evidence="5">1.1.5.3</ecNumber>
    </recommendedName>
</protein>
<evidence type="ECO:0000256" key="9">
    <source>
        <dbReference type="ARBA" id="ARBA00023002"/>
    </source>
</evidence>
<evidence type="ECO:0000256" key="4">
    <source>
        <dbReference type="ARBA" id="ARBA00007330"/>
    </source>
</evidence>
<dbReference type="AlphaFoldDB" id="A0AAW1NWY6"/>
<comment type="similarity">
    <text evidence="4">Belongs to the FAD-dependent glycerol-3-phosphate dehydrogenase family.</text>
</comment>
<comment type="cofactor">
    <cofactor evidence="1">
        <name>FAD</name>
        <dbReference type="ChEBI" id="CHEBI:57692"/>
    </cofactor>
</comment>
<keyword evidence="13" id="KW-1185">Reference proteome</keyword>
<evidence type="ECO:0000256" key="3">
    <source>
        <dbReference type="ARBA" id="ARBA00005157"/>
    </source>
</evidence>
<dbReference type="PROSITE" id="PS00978">
    <property type="entry name" value="FAD_G3PDH_2"/>
    <property type="match status" value="1"/>
</dbReference>
<dbReference type="InterPro" id="IPR031656">
    <property type="entry name" value="DAO_C"/>
</dbReference>
<dbReference type="GO" id="GO:0005739">
    <property type="term" value="C:mitochondrion"/>
    <property type="evidence" value="ECO:0007669"/>
    <property type="project" value="UniProtKB-SubCell"/>
</dbReference>
<comment type="caution">
    <text evidence="12">The sequence shown here is derived from an EMBL/GenBank/DDBJ whole genome shotgun (WGS) entry which is preliminary data.</text>
</comment>
<evidence type="ECO:0000256" key="6">
    <source>
        <dbReference type="ARBA" id="ARBA00022630"/>
    </source>
</evidence>
<feature type="non-terminal residue" evidence="12">
    <location>
        <position position="1"/>
    </location>
</feature>
<organism evidence="12 13">
    <name type="scientific">Symbiochloris irregularis</name>
    <dbReference type="NCBI Taxonomy" id="706552"/>
    <lineage>
        <taxon>Eukaryota</taxon>
        <taxon>Viridiplantae</taxon>
        <taxon>Chlorophyta</taxon>
        <taxon>core chlorophytes</taxon>
        <taxon>Trebouxiophyceae</taxon>
        <taxon>Trebouxiales</taxon>
        <taxon>Trebouxiaceae</taxon>
        <taxon>Symbiochloris</taxon>
    </lineage>
</organism>
<dbReference type="Gene3D" id="1.10.8.870">
    <property type="entry name" value="Alpha-glycerophosphate oxidase, cap domain"/>
    <property type="match status" value="1"/>
</dbReference>
<gene>
    <name evidence="12" type="ORF">WJX73_007013</name>
</gene>